<dbReference type="EMBL" id="WIGN01000272">
    <property type="protein sequence ID" value="KAF6802435.1"/>
    <property type="molecule type" value="Genomic_DNA"/>
</dbReference>
<dbReference type="Proteomes" id="UP000652219">
    <property type="component" value="Unassembled WGS sequence"/>
</dbReference>
<dbReference type="PANTHER" id="PTHR13789:SF215">
    <property type="entry name" value="FAD-BINDING DOMAIN-CONTAINING PROTEIN-RELATED"/>
    <property type="match status" value="1"/>
</dbReference>
<comment type="similarity">
    <text evidence="1">Belongs to the paxM FAD-dependent monooxygenase family.</text>
</comment>
<protein>
    <submittedName>
        <fullName evidence="7">Putative salicylate hydroxylase</fullName>
    </submittedName>
</protein>
<keyword evidence="2" id="KW-0285">Flavoprotein</keyword>
<evidence type="ECO:0000313" key="7">
    <source>
        <dbReference type="EMBL" id="KAF6802435.1"/>
    </source>
</evidence>
<comment type="caution">
    <text evidence="7">The sequence shown here is derived from an EMBL/GenBank/DDBJ whole genome shotgun (WGS) entry which is preliminary data.</text>
</comment>
<sequence>MLDVVIAGAGIAGMAAGISLRRAGHKVHIYERSAMNNEVGAAIHVPPNVSRFLVRWGLDPEGAGFVKAGPIEFKDPVNQETTVAMSHAHNKERYGADLWYAHRVDLHDALKKKATEPQRPDTPVMIHLKSSVAGYNTELPAIRLENGDEIKADLVIGADGVHSIASETVIGRKNPPSPASHYNCCYRFLIPKEVLEEDPETRLFNVDSNDLIRLYPDNEKSRRLVSYPCRRNTIHNFVGLFFDEEMKSVTKEDYHADFDKTLAIERFAGFHPSLQAVIGKATDIKRWPLLYCAPLPTWRKGKLVLAGDAAHPMLPHHGQGGAMGIEDGAALGIVLANVTNRSQIEERLELYEKLRRNRASAIQILSNVGFDYEEDIPKNAPEIMAFNMSYDVISEAIKVMQGADPSFAVPTQFFDEGTASKQHASEDLTKLDSKVQTQVRLETEPIAAR</sequence>
<evidence type="ECO:0000256" key="3">
    <source>
        <dbReference type="ARBA" id="ARBA00022827"/>
    </source>
</evidence>
<dbReference type="SUPFAM" id="SSF54373">
    <property type="entry name" value="FAD-linked reductases, C-terminal domain"/>
    <property type="match status" value="1"/>
</dbReference>
<dbReference type="SUPFAM" id="SSF51905">
    <property type="entry name" value="FAD/NAD(P)-binding domain"/>
    <property type="match status" value="1"/>
</dbReference>
<dbReference type="InterPro" id="IPR050493">
    <property type="entry name" value="FAD-dep_Monooxygenase_BioMet"/>
</dbReference>
<dbReference type="InterPro" id="IPR036188">
    <property type="entry name" value="FAD/NAD-bd_sf"/>
</dbReference>
<dbReference type="Pfam" id="PF01494">
    <property type="entry name" value="FAD_binding_3"/>
    <property type="match status" value="1"/>
</dbReference>
<dbReference type="PRINTS" id="PR00420">
    <property type="entry name" value="RNGMNOXGNASE"/>
</dbReference>
<dbReference type="InterPro" id="IPR002938">
    <property type="entry name" value="FAD-bd"/>
</dbReference>
<name>A0A8H6IX59_9PEZI</name>
<dbReference type="GO" id="GO:0004497">
    <property type="term" value="F:monooxygenase activity"/>
    <property type="evidence" value="ECO:0007669"/>
    <property type="project" value="UniProtKB-KW"/>
</dbReference>
<organism evidence="7 8">
    <name type="scientific">Colletotrichum sojae</name>
    <dbReference type="NCBI Taxonomy" id="2175907"/>
    <lineage>
        <taxon>Eukaryota</taxon>
        <taxon>Fungi</taxon>
        <taxon>Dikarya</taxon>
        <taxon>Ascomycota</taxon>
        <taxon>Pezizomycotina</taxon>
        <taxon>Sordariomycetes</taxon>
        <taxon>Hypocreomycetidae</taxon>
        <taxon>Glomerellales</taxon>
        <taxon>Glomerellaceae</taxon>
        <taxon>Colletotrichum</taxon>
        <taxon>Colletotrichum orchidearum species complex</taxon>
    </lineage>
</organism>
<keyword evidence="4" id="KW-0560">Oxidoreductase</keyword>
<keyword evidence="8" id="KW-1185">Reference proteome</keyword>
<evidence type="ECO:0000313" key="8">
    <source>
        <dbReference type="Proteomes" id="UP000652219"/>
    </source>
</evidence>
<reference evidence="7 8" key="1">
    <citation type="journal article" date="2020" name="Phytopathology">
        <title>Genome Sequence Resources of Colletotrichum truncatum, C. plurivorum, C. musicola, and C. sojae: Four Species Pathogenic to Soybean (Glycine max).</title>
        <authorList>
            <person name="Rogerio F."/>
            <person name="Boufleur T.R."/>
            <person name="Ciampi-Guillardi M."/>
            <person name="Sukno S.A."/>
            <person name="Thon M.R."/>
            <person name="Massola Junior N.S."/>
            <person name="Baroncelli R."/>
        </authorList>
    </citation>
    <scope>NUCLEOTIDE SEQUENCE [LARGE SCALE GENOMIC DNA]</scope>
    <source>
        <strain evidence="7 8">LFN0009</strain>
    </source>
</reference>
<dbReference type="Gene3D" id="3.50.50.60">
    <property type="entry name" value="FAD/NAD(P)-binding domain"/>
    <property type="match status" value="1"/>
</dbReference>
<evidence type="ECO:0000256" key="5">
    <source>
        <dbReference type="ARBA" id="ARBA00023033"/>
    </source>
</evidence>
<keyword evidence="5" id="KW-0503">Monooxygenase</keyword>
<gene>
    <name evidence="7" type="ORF">CSOJ01_11616</name>
</gene>
<evidence type="ECO:0000256" key="2">
    <source>
        <dbReference type="ARBA" id="ARBA00022630"/>
    </source>
</evidence>
<accession>A0A8H6IX59</accession>
<dbReference type="PANTHER" id="PTHR13789">
    <property type="entry name" value="MONOOXYGENASE"/>
    <property type="match status" value="1"/>
</dbReference>
<evidence type="ECO:0000259" key="6">
    <source>
        <dbReference type="Pfam" id="PF01494"/>
    </source>
</evidence>
<evidence type="ECO:0000256" key="1">
    <source>
        <dbReference type="ARBA" id="ARBA00007992"/>
    </source>
</evidence>
<keyword evidence="3" id="KW-0274">FAD</keyword>
<dbReference type="GO" id="GO:0071949">
    <property type="term" value="F:FAD binding"/>
    <property type="evidence" value="ECO:0007669"/>
    <property type="project" value="InterPro"/>
</dbReference>
<dbReference type="AlphaFoldDB" id="A0A8H6IX59"/>
<evidence type="ECO:0000256" key="4">
    <source>
        <dbReference type="ARBA" id="ARBA00023002"/>
    </source>
</evidence>
<proteinExistence type="inferred from homology"/>
<feature type="domain" description="FAD-binding" evidence="6">
    <location>
        <begin position="2"/>
        <end position="362"/>
    </location>
</feature>